<dbReference type="InterPro" id="IPR029044">
    <property type="entry name" value="Nucleotide-diphossugar_trans"/>
</dbReference>
<dbReference type="PANTHER" id="PTHR43630:SF2">
    <property type="entry name" value="GLYCOSYLTRANSFERASE"/>
    <property type="match status" value="1"/>
</dbReference>
<keyword evidence="2" id="KW-0328">Glycosyltransferase</keyword>
<reference evidence="3" key="1">
    <citation type="journal article" date="2019" name="Int. J. Syst. Evol. Microbiol.">
        <title>The Global Catalogue of Microorganisms (GCM) 10K type strain sequencing project: providing services to taxonomists for standard genome sequencing and annotation.</title>
        <authorList>
            <consortium name="The Broad Institute Genomics Platform"/>
            <consortium name="The Broad Institute Genome Sequencing Center for Infectious Disease"/>
            <person name="Wu L."/>
            <person name="Ma J."/>
        </authorList>
    </citation>
    <scope>NUCLEOTIDE SEQUENCE [LARGE SCALE GENOMIC DNA]</scope>
    <source>
        <strain evidence="3">CGMCC 1.18575</strain>
    </source>
</reference>
<dbReference type="Pfam" id="PF00535">
    <property type="entry name" value="Glycos_transf_2"/>
    <property type="match status" value="1"/>
</dbReference>
<accession>A0ABW0HSY2</accession>
<feature type="domain" description="Glycosyltransferase 2-like" evidence="1">
    <location>
        <begin position="33"/>
        <end position="160"/>
    </location>
</feature>
<protein>
    <submittedName>
        <fullName evidence="2">Glycosyltransferase</fullName>
        <ecNumber evidence="2">2.4.-.-</ecNumber>
    </submittedName>
</protein>
<sequence>MDHNEHTAPVFVHQVRRVRKASGNKLTAMLQVRNEQGKYLEQVLDQLSAFADELVIVDDASEDDTPEICRRYPKVVRLVELPRPLFGEEWKLRTLLWQAAMSTEPDWLLSVDADELYEERAVASMRSLIDQDRYDWVAFRFHDFWNGLTHYRDDELWNIHTRPTMTLVRAILGFPCPYPQRDHHVPRLPYSYAALPGLETDLRVKHLGWAGGWEEKIAKYRRYKALDPEGRWGSLAQYESIIDFNPKLTKWEETPG</sequence>
<name>A0ABW0HSY2_9BACL</name>
<gene>
    <name evidence="2" type="ORF">ACFPOF_12315</name>
</gene>
<proteinExistence type="predicted"/>
<dbReference type="GO" id="GO:0016757">
    <property type="term" value="F:glycosyltransferase activity"/>
    <property type="evidence" value="ECO:0007669"/>
    <property type="project" value="UniProtKB-KW"/>
</dbReference>
<dbReference type="EMBL" id="JBHSMI010000023">
    <property type="protein sequence ID" value="MFC5403518.1"/>
    <property type="molecule type" value="Genomic_DNA"/>
</dbReference>
<keyword evidence="3" id="KW-1185">Reference proteome</keyword>
<dbReference type="InterPro" id="IPR001173">
    <property type="entry name" value="Glyco_trans_2-like"/>
</dbReference>
<dbReference type="Gene3D" id="3.90.550.10">
    <property type="entry name" value="Spore Coat Polysaccharide Biosynthesis Protein SpsA, Chain A"/>
    <property type="match status" value="1"/>
</dbReference>
<dbReference type="Proteomes" id="UP001596113">
    <property type="component" value="Unassembled WGS sequence"/>
</dbReference>
<dbReference type="SUPFAM" id="SSF53448">
    <property type="entry name" value="Nucleotide-diphospho-sugar transferases"/>
    <property type="match status" value="1"/>
</dbReference>
<evidence type="ECO:0000313" key="2">
    <source>
        <dbReference type="EMBL" id="MFC5403518.1"/>
    </source>
</evidence>
<evidence type="ECO:0000313" key="3">
    <source>
        <dbReference type="Proteomes" id="UP001596113"/>
    </source>
</evidence>
<comment type="caution">
    <text evidence="2">The sequence shown here is derived from an EMBL/GenBank/DDBJ whole genome shotgun (WGS) entry which is preliminary data.</text>
</comment>
<organism evidence="2 3">
    <name type="scientific">Cohnella soli</name>
    <dbReference type="NCBI Taxonomy" id="425005"/>
    <lineage>
        <taxon>Bacteria</taxon>
        <taxon>Bacillati</taxon>
        <taxon>Bacillota</taxon>
        <taxon>Bacilli</taxon>
        <taxon>Bacillales</taxon>
        <taxon>Paenibacillaceae</taxon>
        <taxon>Cohnella</taxon>
    </lineage>
</organism>
<dbReference type="RefSeq" id="WP_378132939.1">
    <property type="nucleotide sequence ID" value="NZ_JBHSMI010000023.1"/>
</dbReference>
<dbReference type="EC" id="2.4.-.-" evidence="2"/>
<keyword evidence="2" id="KW-0808">Transferase</keyword>
<dbReference type="PANTHER" id="PTHR43630">
    <property type="entry name" value="POLY-BETA-1,6-N-ACETYL-D-GLUCOSAMINE SYNTHASE"/>
    <property type="match status" value="1"/>
</dbReference>
<evidence type="ECO:0000259" key="1">
    <source>
        <dbReference type="Pfam" id="PF00535"/>
    </source>
</evidence>